<accession>A0ABP3HL87</accession>
<reference evidence="3" key="1">
    <citation type="journal article" date="2019" name="Int. J. Syst. Evol. Microbiol.">
        <title>The Global Catalogue of Microorganisms (GCM) 10K type strain sequencing project: providing services to taxonomists for standard genome sequencing and annotation.</title>
        <authorList>
            <consortium name="The Broad Institute Genomics Platform"/>
            <consortium name="The Broad Institute Genome Sequencing Center for Infectious Disease"/>
            <person name="Wu L."/>
            <person name="Ma J."/>
        </authorList>
    </citation>
    <scope>NUCLEOTIDE SEQUENCE [LARGE SCALE GENOMIC DNA]</scope>
    <source>
        <strain evidence="3">JCM 3146</strain>
    </source>
</reference>
<dbReference type="RefSeq" id="WP_252808695.1">
    <property type="nucleotide sequence ID" value="NZ_BAAABM010000070.1"/>
</dbReference>
<dbReference type="InterPro" id="IPR016040">
    <property type="entry name" value="NAD(P)-bd_dom"/>
</dbReference>
<organism evidence="2 3">
    <name type="scientific">Actinoallomurus spadix</name>
    <dbReference type="NCBI Taxonomy" id="79912"/>
    <lineage>
        <taxon>Bacteria</taxon>
        <taxon>Bacillati</taxon>
        <taxon>Actinomycetota</taxon>
        <taxon>Actinomycetes</taxon>
        <taxon>Streptosporangiales</taxon>
        <taxon>Thermomonosporaceae</taxon>
        <taxon>Actinoallomurus</taxon>
    </lineage>
</organism>
<comment type="caution">
    <text evidence="2">The sequence shown here is derived from an EMBL/GenBank/DDBJ whole genome shotgun (WGS) entry which is preliminary data.</text>
</comment>
<feature type="domain" description="NAD(P)-binding" evidence="1">
    <location>
        <begin position="8"/>
        <end position="192"/>
    </location>
</feature>
<evidence type="ECO:0000259" key="1">
    <source>
        <dbReference type="Pfam" id="PF13460"/>
    </source>
</evidence>
<dbReference type="EMBL" id="BAAABM010000070">
    <property type="protein sequence ID" value="GAA0371465.1"/>
    <property type="molecule type" value="Genomic_DNA"/>
</dbReference>
<keyword evidence="3" id="KW-1185">Reference proteome</keyword>
<evidence type="ECO:0000313" key="3">
    <source>
        <dbReference type="Proteomes" id="UP001501822"/>
    </source>
</evidence>
<dbReference type="InterPro" id="IPR036291">
    <property type="entry name" value="NAD(P)-bd_dom_sf"/>
</dbReference>
<dbReference type="Proteomes" id="UP001501822">
    <property type="component" value="Unassembled WGS sequence"/>
</dbReference>
<dbReference type="PANTHER" id="PTHR43162:SF1">
    <property type="entry name" value="PRESTALK A DIFFERENTIATION PROTEIN A"/>
    <property type="match status" value="1"/>
</dbReference>
<sequence>MIVVTAPTGQIGRQVLANVLAGDRPVRVIVRDPAKLPAGVRDRVEVVQGSHGDPEVLARAFDGADAVFWLLPADPRAASPEDAYVGFTRPAAEAMRDRGVKRVVDVTSVGRGTPYAGRAGHVTASLAMDDLIAGTGVAFRALAAAPFMDNVLRQVQVIKKQGALFDAVSPDRTMPTVATRDIAAVAARLLLDTSWTGSEEVPLLGPEDLSYDDMTAVISEVLGTPVKYRQVPAQSLKDQLTGFGMSDAMAQSVIDMAIAVDDGLANGVTRTPQHAIATPTTFRQWCEDILKPAFQAA</sequence>
<dbReference type="PANTHER" id="PTHR43162">
    <property type="match status" value="1"/>
</dbReference>
<dbReference type="InterPro" id="IPR051604">
    <property type="entry name" value="Ergot_Alk_Oxidoreductase"/>
</dbReference>
<name>A0ABP3HL87_9ACTN</name>
<dbReference type="Gene3D" id="3.40.50.720">
    <property type="entry name" value="NAD(P)-binding Rossmann-like Domain"/>
    <property type="match status" value="1"/>
</dbReference>
<dbReference type="Pfam" id="PF13460">
    <property type="entry name" value="NAD_binding_10"/>
    <property type="match status" value="1"/>
</dbReference>
<proteinExistence type="predicted"/>
<dbReference type="SUPFAM" id="SSF51735">
    <property type="entry name" value="NAD(P)-binding Rossmann-fold domains"/>
    <property type="match status" value="1"/>
</dbReference>
<evidence type="ECO:0000313" key="2">
    <source>
        <dbReference type="EMBL" id="GAA0371465.1"/>
    </source>
</evidence>
<dbReference type="Gene3D" id="3.90.25.10">
    <property type="entry name" value="UDP-galactose 4-epimerase, domain 1"/>
    <property type="match status" value="1"/>
</dbReference>
<gene>
    <name evidence="2" type="ORF">GCM10010151_71780</name>
</gene>
<protein>
    <submittedName>
        <fullName evidence="2">NAD(P)H-binding protein</fullName>
    </submittedName>
</protein>